<dbReference type="Gene3D" id="3.20.20.80">
    <property type="entry name" value="Glycosidases"/>
    <property type="match status" value="1"/>
</dbReference>
<dbReference type="Pfam" id="PF21365">
    <property type="entry name" value="Glyco_hydro_31_3rd"/>
    <property type="match status" value="1"/>
</dbReference>
<proteinExistence type="predicted"/>
<evidence type="ECO:0000313" key="3">
    <source>
        <dbReference type="Proteomes" id="UP001501591"/>
    </source>
</evidence>
<reference evidence="3" key="1">
    <citation type="journal article" date="2019" name="Int. J. Syst. Evol. Microbiol.">
        <title>The Global Catalogue of Microorganisms (GCM) 10K type strain sequencing project: providing services to taxonomists for standard genome sequencing and annotation.</title>
        <authorList>
            <consortium name="The Broad Institute Genomics Platform"/>
            <consortium name="The Broad Institute Genome Sequencing Center for Infectious Disease"/>
            <person name="Wu L."/>
            <person name="Ma J."/>
        </authorList>
    </citation>
    <scope>NUCLEOTIDE SEQUENCE [LARGE SCALE GENOMIC DNA]</scope>
    <source>
        <strain evidence="3">JCM 17024</strain>
    </source>
</reference>
<dbReference type="SUPFAM" id="SSF51011">
    <property type="entry name" value="Glycosyl hydrolase domain"/>
    <property type="match status" value="1"/>
</dbReference>
<dbReference type="InterPro" id="IPR013780">
    <property type="entry name" value="Glyco_hydro_b"/>
</dbReference>
<name>A0ABP7N1K3_9MICO</name>
<dbReference type="InterPro" id="IPR051816">
    <property type="entry name" value="Glycosyl_Hydrolase_31"/>
</dbReference>
<comment type="caution">
    <text evidence="2">The sequence shown here is derived from an EMBL/GenBank/DDBJ whole genome shotgun (WGS) entry which is preliminary data.</text>
</comment>
<evidence type="ECO:0000313" key="2">
    <source>
        <dbReference type="EMBL" id="GAA3933319.1"/>
    </source>
</evidence>
<sequence>MPYLAEQARRAIATSRPLMRPLYFEHPRDPQVWEHPIQWLLGDDLLVSPVLEPEAREWPTYLPDGDWVDAWTGEEIAGGTVVTRATPRHRVPVFVRAQAWPALAAVFTG</sequence>
<dbReference type="PANTHER" id="PTHR43863:SF2">
    <property type="entry name" value="MALTASE-GLUCOAMYLASE"/>
    <property type="match status" value="1"/>
</dbReference>
<organism evidence="2 3">
    <name type="scientific">Microbacterium soli</name>
    <dbReference type="NCBI Taxonomy" id="446075"/>
    <lineage>
        <taxon>Bacteria</taxon>
        <taxon>Bacillati</taxon>
        <taxon>Actinomycetota</taxon>
        <taxon>Actinomycetes</taxon>
        <taxon>Micrococcales</taxon>
        <taxon>Microbacteriaceae</taxon>
        <taxon>Microbacterium</taxon>
    </lineage>
</organism>
<protein>
    <recommendedName>
        <fullName evidence="1">Glycosyl hydrolase family 31 C-terminal domain-containing protein</fullName>
    </recommendedName>
</protein>
<dbReference type="Proteomes" id="UP001501591">
    <property type="component" value="Unassembled WGS sequence"/>
</dbReference>
<dbReference type="PANTHER" id="PTHR43863">
    <property type="entry name" value="HYDROLASE, PUTATIVE (AFU_ORTHOLOGUE AFUA_1G03140)-RELATED"/>
    <property type="match status" value="1"/>
</dbReference>
<dbReference type="EMBL" id="BAABCP010000001">
    <property type="protein sequence ID" value="GAA3933319.1"/>
    <property type="molecule type" value="Genomic_DNA"/>
</dbReference>
<feature type="domain" description="Glycosyl hydrolase family 31 C-terminal" evidence="1">
    <location>
        <begin position="16"/>
        <end position="97"/>
    </location>
</feature>
<evidence type="ECO:0000259" key="1">
    <source>
        <dbReference type="Pfam" id="PF21365"/>
    </source>
</evidence>
<dbReference type="RefSeq" id="WP_344818406.1">
    <property type="nucleotide sequence ID" value="NZ_BAABCP010000001.1"/>
</dbReference>
<dbReference type="Gene3D" id="2.60.40.1180">
    <property type="entry name" value="Golgi alpha-mannosidase II"/>
    <property type="match status" value="1"/>
</dbReference>
<gene>
    <name evidence="2" type="ORF">GCM10022383_09840</name>
</gene>
<keyword evidence="3" id="KW-1185">Reference proteome</keyword>
<accession>A0ABP7N1K3</accession>
<dbReference type="InterPro" id="IPR048395">
    <property type="entry name" value="Glyco_hydro_31_C"/>
</dbReference>